<dbReference type="OrthoDB" id="9783218at2"/>
<dbReference type="Proteomes" id="UP000190285">
    <property type="component" value="Unassembled WGS sequence"/>
</dbReference>
<comment type="similarity">
    <text evidence="7">Belongs to the binding-protein-dependent transport system permease family.</text>
</comment>
<dbReference type="PANTHER" id="PTHR43386:SF1">
    <property type="entry name" value="D,D-DIPEPTIDE TRANSPORT SYSTEM PERMEASE PROTEIN DDPC-RELATED"/>
    <property type="match status" value="1"/>
</dbReference>
<dbReference type="EMBL" id="FUZT01000009">
    <property type="protein sequence ID" value="SKC81430.1"/>
    <property type="molecule type" value="Genomic_DNA"/>
</dbReference>
<evidence type="ECO:0000256" key="5">
    <source>
        <dbReference type="ARBA" id="ARBA00022989"/>
    </source>
</evidence>
<feature type="transmembrane region" description="Helical" evidence="7">
    <location>
        <begin position="196"/>
        <end position="213"/>
    </location>
</feature>
<dbReference type="Pfam" id="PF12911">
    <property type="entry name" value="OppC_N"/>
    <property type="match status" value="1"/>
</dbReference>
<dbReference type="Pfam" id="PF00528">
    <property type="entry name" value="BPD_transp_1"/>
    <property type="match status" value="1"/>
</dbReference>
<feature type="transmembrane region" description="Helical" evidence="7">
    <location>
        <begin position="170"/>
        <end position="189"/>
    </location>
</feature>
<dbReference type="Gene3D" id="1.10.3720.10">
    <property type="entry name" value="MetI-like"/>
    <property type="match status" value="1"/>
</dbReference>
<dbReference type="PROSITE" id="PS50928">
    <property type="entry name" value="ABC_TM1"/>
    <property type="match status" value="1"/>
</dbReference>
<evidence type="ECO:0000313" key="9">
    <source>
        <dbReference type="EMBL" id="SKC81430.1"/>
    </source>
</evidence>
<evidence type="ECO:0000256" key="2">
    <source>
        <dbReference type="ARBA" id="ARBA00022448"/>
    </source>
</evidence>
<accession>A0A1T5LZL0</accession>
<proteinExistence type="inferred from homology"/>
<sequence>MTLCKITSAVLIVILLLSLFAPYIAPYNPNEIDMGNRLSKPSTKNFLGTDSLGRDVFSRILYGGRTSILLSIIASMLTMLLGLILGIISGYFGGKLDSFIQILVNIFQALPSISFMISLIGIMGPGIKSILFSVVLTSWANFSRIVRGEVLKIREENYIEGARALGAKNFYIIIYHIIPNIIGPFIVLFTTRIGKVILSIAGLSFLGLGLQPPTPDWGVMISDAKTYYISNPILIIAPGMCIMVLSLSINLLGDALRDYLDSSEKSYTQLL</sequence>
<dbReference type="InterPro" id="IPR050366">
    <property type="entry name" value="BP-dependent_transpt_permease"/>
</dbReference>
<dbReference type="STRING" id="36842.SAMN02194393_03610"/>
<organism evidence="9 10">
    <name type="scientific">Maledivibacter halophilus</name>
    <dbReference type="NCBI Taxonomy" id="36842"/>
    <lineage>
        <taxon>Bacteria</taxon>
        <taxon>Bacillati</taxon>
        <taxon>Bacillota</taxon>
        <taxon>Clostridia</taxon>
        <taxon>Peptostreptococcales</taxon>
        <taxon>Caminicellaceae</taxon>
        <taxon>Maledivibacter</taxon>
    </lineage>
</organism>
<feature type="transmembrane region" description="Helical" evidence="7">
    <location>
        <begin position="233"/>
        <end position="253"/>
    </location>
</feature>
<dbReference type="GO" id="GO:0055085">
    <property type="term" value="P:transmembrane transport"/>
    <property type="evidence" value="ECO:0007669"/>
    <property type="project" value="InterPro"/>
</dbReference>
<keyword evidence="6 7" id="KW-0472">Membrane</keyword>
<dbReference type="InterPro" id="IPR035906">
    <property type="entry name" value="MetI-like_sf"/>
</dbReference>
<dbReference type="CDD" id="cd06261">
    <property type="entry name" value="TM_PBP2"/>
    <property type="match status" value="1"/>
</dbReference>
<dbReference type="InterPro" id="IPR000515">
    <property type="entry name" value="MetI-like"/>
</dbReference>
<keyword evidence="2 7" id="KW-0813">Transport</keyword>
<evidence type="ECO:0000256" key="4">
    <source>
        <dbReference type="ARBA" id="ARBA00022692"/>
    </source>
</evidence>
<keyword evidence="4 7" id="KW-0812">Transmembrane</keyword>
<protein>
    <submittedName>
        <fullName evidence="9">Peptide/nickel transport system permease protein</fullName>
    </submittedName>
</protein>
<evidence type="ECO:0000256" key="1">
    <source>
        <dbReference type="ARBA" id="ARBA00004651"/>
    </source>
</evidence>
<feature type="transmembrane region" description="Helical" evidence="7">
    <location>
        <begin position="6"/>
        <end position="25"/>
    </location>
</feature>
<reference evidence="10" key="1">
    <citation type="submission" date="2017-02" db="EMBL/GenBank/DDBJ databases">
        <authorList>
            <person name="Varghese N."/>
            <person name="Submissions S."/>
        </authorList>
    </citation>
    <scope>NUCLEOTIDE SEQUENCE [LARGE SCALE GENOMIC DNA]</scope>
    <source>
        <strain evidence="10">M1</strain>
    </source>
</reference>
<keyword evidence="10" id="KW-1185">Reference proteome</keyword>
<keyword evidence="5 7" id="KW-1133">Transmembrane helix</keyword>
<dbReference type="SUPFAM" id="SSF161098">
    <property type="entry name" value="MetI-like"/>
    <property type="match status" value="1"/>
</dbReference>
<evidence type="ECO:0000256" key="6">
    <source>
        <dbReference type="ARBA" id="ARBA00023136"/>
    </source>
</evidence>
<feature type="transmembrane region" description="Helical" evidence="7">
    <location>
        <begin position="98"/>
        <end position="122"/>
    </location>
</feature>
<evidence type="ECO:0000256" key="7">
    <source>
        <dbReference type="RuleBase" id="RU363032"/>
    </source>
</evidence>
<feature type="domain" description="ABC transmembrane type-1" evidence="8">
    <location>
        <begin position="64"/>
        <end position="253"/>
    </location>
</feature>
<comment type="subcellular location">
    <subcellularLocation>
        <location evidence="1 7">Cell membrane</location>
        <topology evidence="1 7">Multi-pass membrane protein</topology>
    </subcellularLocation>
</comment>
<evidence type="ECO:0000313" key="10">
    <source>
        <dbReference type="Proteomes" id="UP000190285"/>
    </source>
</evidence>
<dbReference type="PANTHER" id="PTHR43386">
    <property type="entry name" value="OLIGOPEPTIDE TRANSPORT SYSTEM PERMEASE PROTEIN APPC"/>
    <property type="match status" value="1"/>
</dbReference>
<dbReference type="GO" id="GO:0005886">
    <property type="term" value="C:plasma membrane"/>
    <property type="evidence" value="ECO:0007669"/>
    <property type="project" value="UniProtKB-SubCell"/>
</dbReference>
<dbReference type="AlphaFoldDB" id="A0A1T5LZL0"/>
<name>A0A1T5LZL0_9FIRM</name>
<keyword evidence="3" id="KW-1003">Cell membrane</keyword>
<feature type="transmembrane region" description="Helical" evidence="7">
    <location>
        <begin position="68"/>
        <end position="92"/>
    </location>
</feature>
<evidence type="ECO:0000256" key="3">
    <source>
        <dbReference type="ARBA" id="ARBA00022475"/>
    </source>
</evidence>
<dbReference type="RefSeq" id="WP_079493458.1">
    <property type="nucleotide sequence ID" value="NZ_FUZT01000009.1"/>
</dbReference>
<evidence type="ECO:0000259" key="8">
    <source>
        <dbReference type="PROSITE" id="PS50928"/>
    </source>
</evidence>
<gene>
    <name evidence="9" type="ORF">SAMN02194393_03610</name>
</gene>
<dbReference type="InterPro" id="IPR025966">
    <property type="entry name" value="OppC_N"/>
</dbReference>